<accession>A9DKK8</accession>
<dbReference type="Proteomes" id="UP000002945">
    <property type="component" value="Unassembled WGS sequence"/>
</dbReference>
<evidence type="ECO:0000313" key="3">
    <source>
        <dbReference type="Proteomes" id="UP000002945"/>
    </source>
</evidence>
<proteinExistence type="predicted"/>
<keyword evidence="3" id="KW-1185">Reference proteome</keyword>
<feature type="domain" description="NACHT" evidence="1">
    <location>
        <begin position="110"/>
        <end position="252"/>
    </location>
</feature>
<dbReference type="EMBL" id="ABIB01000001">
    <property type="protein sequence ID" value="EDP98346.1"/>
    <property type="molecule type" value="Genomic_DNA"/>
</dbReference>
<dbReference type="HOGENOM" id="CLU_952434_0_0_10"/>
<dbReference type="SUPFAM" id="SSF52540">
    <property type="entry name" value="P-loop containing nucleoside triphosphate hydrolases"/>
    <property type="match status" value="1"/>
</dbReference>
<reference evidence="2 3" key="1">
    <citation type="journal article" date="2011" name="J. Bacteriol.">
        <title>Genome sequence of the algicidal bacterium Kordia algicida OT-1.</title>
        <authorList>
            <person name="Lee H.S."/>
            <person name="Kang S.G."/>
            <person name="Kwon K.K."/>
            <person name="Lee J.H."/>
            <person name="Kim S.J."/>
        </authorList>
    </citation>
    <scope>NUCLEOTIDE SEQUENCE [LARGE SCALE GENOMIC DNA]</scope>
    <source>
        <strain evidence="2 3">OT-1</strain>
    </source>
</reference>
<dbReference type="AlphaFoldDB" id="A9DKK8"/>
<dbReference type="PANTHER" id="PTHR46844:SF1">
    <property type="entry name" value="SLR5058 PROTEIN"/>
    <property type="match status" value="1"/>
</dbReference>
<dbReference type="InterPro" id="IPR027417">
    <property type="entry name" value="P-loop_NTPase"/>
</dbReference>
<dbReference type="PANTHER" id="PTHR46844">
    <property type="entry name" value="SLR5058 PROTEIN"/>
    <property type="match status" value="1"/>
</dbReference>
<sequence length="292" mass="33575">MSEFGESVLDNLILPIVKDIALPKIQALFRKYEIKNIKENGVEEQLQDYLERRYTKFLTIDTLVFANKQTLLEVLYQPLTISCREGITNEEIHIKIDSYPENLLPNFARVIIEDAAGMGKSTITKKLFQSIIQEKAGIPVLIELSQIKKKNSILKEIQNQMSSIGKKINQDVILKLINEGDFIFLFDGFDEIALNDRDFTIKELHSFIEKAGDNYFLITSRPETSLASFGGFQKFHVNSLKNEEAYELLEKYDTYGHHKIAESLIEKLKASDDSLQEYLSNPFLVSLLYKSY</sequence>
<comment type="caution">
    <text evidence="2">The sequence shown here is derived from an EMBL/GenBank/DDBJ whole genome shotgun (WGS) entry which is preliminary data.</text>
</comment>
<protein>
    <recommendedName>
        <fullName evidence="1">NACHT domain-containing protein</fullName>
    </recommendedName>
</protein>
<dbReference type="Pfam" id="PF05729">
    <property type="entry name" value="NACHT"/>
    <property type="match status" value="1"/>
</dbReference>
<evidence type="ECO:0000313" key="2">
    <source>
        <dbReference type="EMBL" id="EDP98346.1"/>
    </source>
</evidence>
<name>A9DKK8_9FLAO</name>
<dbReference type="STRING" id="391587.KAOT1_14052"/>
<dbReference type="RefSeq" id="WP_007095359.1">
    <property type="nucleotide sequence ID" value="NZ_CP142125.1"/>
</dbReference>
<dbReference type="eggNOG" id="COG5635">
    <property type="taxonomic scope" value="Bacteria"/>
</dbReference>
<dbReference type="Gene3D" id="3.40.50.300">
    <property type="entry name" value="P-loop containing nucleotide triphosphate hydrolases"/>
    <property type="match status" value="1"/>
</dbReference>
<gene>
    <name evidence="2" type="ORF">KAOT1_14052</name>
</gene>
<dbReference type="OrthoDB" id="1488560at2"/>
<organism evidence="2 3">
    <name type="scientific">Kordia algicida OT-1</name>
    <dbReference type="NCBI Taxonomy" id="391587"/>
    <lineage>
        <taxon>Bacteria</taxon>
        <taxon>Pseudomonadati</taxon>
        <taxon>Bacteroidota</taxon>
        <taxon>Flavobacteriia</taxon>
        <taxon>Flavobacteriales</taxon>
        <taxon>Flavobacteriaceae</taxon>
        <taxon>Kordia</taxon>
    </lineage>
</organism>
<evidence type="ECO:0000259" key="1">
    <source>
        <dbReference type="Pfam" id="PF05729"/>
    </source>
</evidence>
<dbReference type="InterPro" id="IPR007111">
    <property type="entry name" value="NACHT_NTPase"/>
</dbReference>